<dbReference type="Gene3D" id="3.30.70.1290">
    <property type="entry name" value="Transposase IS200-like"/>
    <property type="match status" value="1"/>
</dbReference>
<dbReference type="GO" id="GO:0003677">
    <property type="term" value="F:DNA binding"/>
    <property type="evidence" value="ECO:0007669"/>
    <property type="project" value="InterPro"/>
</dbReference>
<gene>
    <name evidence="2" type="primary">tnpA</name>
    <name evidence="2" type="ORF">I3V53_09480</name>
</gene>
<reference evidence="2" key="1">
    <citation type="submission" date="2020-11" db="EMBL/GenBank/DDBJ databases">
        <title>Molecular epidemiology and genomic profiles of multidrug-resistant bacteria collected from clinical sources in South Africa.</title>
        <authorList>
            <person name="Asante J."/>
            <person name="Amoako D.G."/>
        </authorList>
    </citation>
    <scope>NUCLEOTIDE SEQUENCE</scope>
    <source>
        <strain evidence="2">C68</strain>
    </source>
</reference>
<dbReference type="SUPFAM" id="SSF143422">
    <property type="entry name" value="Transposase IS200-like"/>
    <property type="match status" value="1"/>
</dbReference>
<dbReference type="SMART" id="SM01321">
    <property type="entry name" value="Y1_Tnp"/>
    <property type="match status" value="1"/>
</dbReference>
<name>A0A8I0W9A2_STAEP</name>
<evidence type="ECO:0000313" key="2">
    <source>
        <dbReference type="EMBL" id="MBF9304303.1"/>
    </source>
</evidence>
<accession>A0A8I0W9A2</accession>
<dbReference type="NCBIfam" id="NF033573">
    <property type="entry name" value="transpos_IS200"/>
    <property type="match status" value="1"/>
</dbReference>
<sequence length="132" mass="15874">MFYNKRTQSLYDLNYYLVIATNQKKSYISEKQSTLLKRHFLKVAKTYSVHLLYWEYHDFYIEISFSVDKGQTSVSDFVAVFKSTSSFNIKKYFPEILDERIESKPFWNKGYFLKTLGSVSEKEKDEWLKKLK</sequence>
<dbReference type="RefSeq" id="WP_002502771.1">
    <property type="nucleotide sequence ID" value="NZ_CAXOHX010000020.1"/>
</dbReference>
<dbReference type="AlphaFoldDB" id="A0A8I0W9A2"/>
<proteinExistence type="predicted"/>
<dbReference type="InterPro" id="IPR036515">
    <property type="entry name" value="Transposase_17_sf"/>
</dbReference>
<protein>
    <submittedName>
        <fullName evidence="2">IS200/IS605 family transposase</fullName>
    </submittedName>
</protein>
<evidence type="ECO:0000259" key="1">
    <source>
        <dbReference type="SMART" id="SM01321"/>
    </source>
</evidence>
<organism evidence="2 3">
    <name type="scientific">Staphylococcus epidermidis</name>
    <dbReference type="NCBI Taxonomy" id="1282"/>
    <lineage>
        <taxon>Bacteria</taxon>
        <taxon>Bacillati</taxon>
        <taxon>Bacillota</taxon>
        <taxon>Bacilli</taxon>
        <taxon>Bacillales</taxon>
        <taxon>Staphylococcaceae</taxon>
        <taxon>Staphylococcus</taxon>
    </lineage>
</organism>
<feature type="domain" description="Transposase IS200-like" evidence="1">
    <location>
        <begin position="10"/>
        <end position="132"/>
    </location>
</feature>
<dbReference type="PANTHER" id="PTHR33360">
    <property type="entry name" value="TRANSPOSASE FOR INSERTION SEQUENCE ELEMENT IS200"/>
    <property type="match status" value="1"/>
</dbReference>
<dbReference type="GO" id="GO:0004803">
    <property type="term" value="F:transposase activity"/>
    <property type="evidence" value="ECO:0007669"/>
    <property type="project" value="InterPro"/>
</dbReference>
<dbReference type="Proteomes" id="UP000622362">
    <property type="component" value="Unassembled WGS sequence"/>
</dbReference>
<dbReference type="EMBL" id="JADPYN010000020">
    <property type="protein sequence ID" value="MBF9304303.1"/>
    <property type="molecule type" value="Genomic_DNA"/>
</dbReference>
<comment type="caution">
    <text evidence="2">The sequence shown here is derived from an EMBL/GenBank/DDBJ whole genome shotgun (WGS) entry which is preliminary data.</text>
</comment>
<dbReference type="GO" id="GO:0006313">
    <property type="term" value="P:DNA transposition"/>
    <property type="evidence" value="ECO:0007669"/>
    <property type="project" value="InterPro"/>
</dbReference>
<evidence type="ECO:0000313" key="3">
    <source>
        <dbReference type="Proteomes" id="UP000622362"/>
    </source>
</evidence>
<dbReference type="Pfam" id="PF01797">
    <property type="entry name" value="Y1_Tnp"/>
    <property type="match status" value="1"/>
</dbReference>
<dbReference type="PANTHER" id="PTHR33360:SF4">
    <property type="entry name" value="TRANSPOSASE IS200-LIKE PROTEIN"/>
    <property type="match status" value="1"/>
</dbReference>
<dbReference type="InterPro" id="IPR002686">
    <property type="entry name" value="Transposase_17"/>
</dbReference>